<evidence type="ECO:0000256" key="4">
    <source>
        <dbReference type="ARBA" id="ARBA00022927"/>
    </source>
</evidence>
<sequence>MIGGLEVLFIIIVVLVLFGPDKIPELARAVGGAMGEFKTAQKAAEFDLSGFDALNRENAEAKKKETAALNEKIIKMADEAGISTEGKTADELLVLISEKMSTDSEDVSKTEGVDKAEKLEPQINSKTESVDSQQ</sequence>
<evidence type="ECO:0000313" key="10">
    <source>
        <dbReference type="Proteomes" id="UP001302662"/>
    </source>
</evidence>
<feature type="compositionally biased region" description="Polar residues" evidence="8">
    <location>
        <begin position="122"/>
        <end position="134"/>
    </location>
</feature>
<keyword evidence="3" id="KW-0812">Transmembrane</keyword>
<accession>A0AA96V9T4</accession>
<comment type="subcellular location">
    <subcellularLocation>
        <location evidence="1">Membrane</location>
        <topology evidence="1">Single-pass membrane protein</topology>
    </subcellularLocation>
</comment>
<dbReference type="AlphaFoldDB" id="A0AA96V9T4"/>
<dbReference type="PANTHER" id="PTHR42982:SF1">
    <property type="entry name" value="SEC-INDEPENDENT PROTEIN TRANSLOCASE PROTEIN TATA"/>
    <property type="match status" value="1"/>
</dbReference>
<evidence type="ECO:0000256" key="3">
    <source>
        <dbReference type="ARBA" id="ARBA00022692"/>
    </source>
</evidence>
<evidence type="ECO:0000256" key="6">
    <source>
        <dbReference type="ARBA" id="ARBA00023010"/>
    </source>
</evidence>
<evidence type="ECO:0000313" key="9">
    <source>
        <dbReference type="EMBL" id="WNY28375.1"/>
    </source>
</evidence>
<dbReference type="Pfam" id="PF02416">
    <property type="entry name" value="TatA_B_E"/>
    <property type="match status" value="1"/>
</dbReference>
<name>A0AA96V9T4_9EURY</name>
<dbReference type="EMBL" id="CP131062">
    <property type="protein sequence ID" value="WNY28375.1"/>
    <property type="molecule type" value="Genomic_DNA"/>
</dbReference>
<feature type="compositionally biased region" description="Basic and acidic residues" evidence="8">
    <location>
        <begin position="101"/>
        <end position="120"/>
    </location>
</feature>
<keyword evidence="10" id="KW-1185">Reference proteome</keyword>
<feature type="region of interest" description="Disordered" evidence="8">
    <location>
        <begin position="101"/>
        <end position="134"/>
    </location>
</feature>
<keyword evidence="4" id="KW-0653">Protein transport</keyword>
<evidence type="ECO:0000256" key="2">
    <source>
        <dbReference type="ARBA" id="ARBA00022448"/>
    </source>
</evidence>
<keyword evidence="2" id="KW-0813">Transport</keyword>
<protein>
    <submittedName>
        <fullName evidence="9">Sec-independent protein translocase protein TatA</fullName>
    </submittedName>
</protein>
<keyword evidence="5" id="KW-1133">Transmembrane helix</keyword>
<reference evidence="9 10" key="1">
    <citation type="submission" date="2023-07" db="EMBL/GenBank/DDBJ databases">
        <title>Closed genome sequence of Methanimicrococcus sp. Es2.</title>
        <authorList>
            <person name="Protasov E."/>
            <person name="Platt K."/>
            <person name="Reeh H."/>
            <person name="Poehlein A."/>
            <person name="Daniel R."/>
            <person name="Brune A."/>
        </authorList>
    </citation>
    <scope>NUCLEOTIDE SEQUENCE [LARGE SCALE GENOMIC DNA]</scope>
    <source>
        <strain evidence="9 10">Es2</strain>
    </source>
</reference>
<evidence type="ECO:0000256" key="1">
    <source>
        <dbReference type="ARBA" id="ARBA00004167"/>
    </source>
</evidence>
<dbReference type="RefSeq" id="WP_316559917.1">
    <property type="nucleotide sequence ID" value="NZ_CP131062.1"/>
</dbReference>
<dbReference type="GO" id="GO:0016020">
    <property type="term" value="C:membrane"/>
    <property type="evidence" value="ECO:0007669"/>
    <property type="project" value="UniProtKB-ARBA"/>
</dbReference>
<gene>
    <name evidence="9" type="primary">tatA_1</name>
    <name evidence="9" type="ORF">MmiEs2_05600</name>
</gene>
<keyword evidence="6" id="KW-0811">Translocation</keyword>
<evidence type="ECO:0000256" key="5">
    <source>
        <dbReference type="ARBA" id="ARBA00022989"/>
    </source>
</evidence>
<keyword evidence="7" id="KW-0472">Membrane</keyword>
<dbReference type="GO" id="GO:0015031">
    <property type="term" value="P:protein transport"/>
    <property type="evidence" value="ECO:0007669"/>
    <property type="project" value="UniProtKB-KW"/>
</dbReference>
<evidence type="ECO:0000256" key="8">
    <source>
        <dbReference type="SAM" id="MobiDB-lite"/>
    </source>
</evidence>
<dbReference type="GeneID" id="85197011"/>
<dbReference type="Gene3D" id="1.20.5.3310">
    <property type="match status" value="1"/>
</dbReference>
<organism evidence="9 10">
    <name type="scientific">Methanimicrococcus stummii</name>
    <dbReference type="NCBI Taxonomy" id="3028294"/>
    <lineage>
        <taxon>Archaea</taxon>
        <taxon>Methanobacteriati</taxon>
        <taxon>Methanobacteriota</taxon>
        <taxon>Stenosarchaea group</taxon>
        <taxon>Methanomicrobia</taxon>
        <taxon>Methanosarcinales</taxon>
        <taxon>Methanosarcinaceae</taxon>
        <taxon>Methanimicrococcus</taxon>
    </lineage>
</organism>
<dbReference type="KEGG" id="mees:MmiEs2_05600"/>
<proteinExistence type="predicted"/>
<evidence type="ECO:0000256" key="7">
    <source>
        <dbReference type="ARBA" id="ARBA00023136"/>
    </source>
</evidence>
<dbReference type="InterPro" id="IPR003369">
    <property type="entry name" value="TatA/B/E"/>
</dbReference>
<dbReference type="PANTHER" id="PTHR42982">
    <property type="entry name" value="SEC-INDEPENDENT PROTEIN TRANSLOCASE PROTEIN TATA"/>
    <property type="match status" value="1"/>
</dbReference>
<dbReference type="Proteomes" id="UP001302662">
    <property type="component" value="Chromosome"/>
</dbReference>